<dbReference type="AlphaFoldDB" id="A0A1G5L494"/>
<accession>A0A1G5L494</accession>
<dbReference type="GO" id="GO:0080120">
    <property type="term" value="P:CAAX-box protein maturation"/>
    <property type="evidence" value="ECO:0007669"/>
    <property type="project" value="UniProtKB-ARBA"/>
</dbReference>
<keyword evidence="1" id="KW-0812">Transmembrane</keyword>
<dbReference type="Proteomes" id="UP000198538">
    <property type="component" value="Unassembled WGS sequence"/>
</dbReference>
<dbReference type="Pfam" id="PF02517">
    <property type="entry name" value="Rce1-like"/>
    <property type="match status" value="1"/>
</dbReference>
<name>A0A1G5L494_9BACL</name>
<feature type="transmembrane region" description="Helical" evidence="1">
    <location>
        <begin position="91"/>
        <end position="112"/>
    </location>
</feature>
<dbReference type="InterPro" id="IPR003675">
    <property type="entry name" value="Rce1/LyrA-like_dom"/>
</dbReference>
<dbReference type="GO" id="GO:0004175">
    <property type="term" value="F:endopeptidase activity"/>
    <property type="evidence" value="ECO:0007669"/>
    <property type="project" value="UniProtKB-ARBA"/>
</dbReference>
<sequence>MLGMIVLVLLSWLLLRFTIKQPLSVLGYRPAGPRLQQFAIALLLGILVSSAVHWTESLVTMSNWKLNPEYSWADFLIASWWNFKSVWFEELLFRGALLVLMIHGLGVRWGIVLSSMAFGMYHWFTDGVFGNIPIMLIVFITTFIMGLVWAYAYAKTGSMALAAGSHLGWNGASSILFSDGPNGEQLFVQVTGISYMPLAGIPSLIFFVASNAALPLILFFWIKYNIAMQSKPNEQAVSP</sequence>
<dbReference type="EMBL" id="FMVM01000019">
    <property type="protein sequence ID" value="SCZ07009.1"/>
    <property type="molecule type" value="Genomic_DNA"/>
</dbReference>
<evidence type="ECO:0000256" key="1">
    <source>
        <dbReference type="SAM" id="Phobius"/>
    </source>
</evidence>
<evidence type="ECO:0000259" key="2">
    <source>
        <dbReference type="Pfam" id="PF02517"/>
    </source>
</evidence>
<dbReference type="PANTHER" id="PTHR39430">
    <property type="entry name" value="MEMBRANE-ASSOCIATED PROTEASE-RELATED"/>
    <property type="match status" value="1"/>
</dbReference>
<protein>
    <recommendedName>
        <fullName evidence="2">CAAX prenyl protease 2/Lysostaphin resistance protein A-like domain-containing protein</fullName>
    </recommendedName>
</protein>
<dbReference type="PANTHER" id="PTHR39430:SF1">
    <property type="entry name" value="PROTEASE"/>
    <property type="match status" value="1"/>
</dbReference>
<keyword evidence="4" id="KW-1185">Reference proteome</keyword>
<keyword evidence="1" id="KW-0472">Membrane</keyword>
<evidence type="ECO:0000313" key="4">
    <source>
        <dbReference type="Proteomes" id="UP000198538"/>
    </source>
</evidence>
<feature type="transmembrane region" description="Helical" evidence="1">
    <location>
        <begin position="132"/>
        <end position="152"/>
    </location>
</feature>
<evidence type="ECO:0000313" key="3">
    <source>
        <dbReference type="EMBL" id="SCZ07009.1"/>
    </source>
</evidence>
<reference evidence="4" key="1">
    <citation type="submission" date="2016-10" db="EMBL/GenBank/DDBJ databases">
        <authorList>
            <person name="Varghese N."/>
            <person name="Submissions S."/>
        </authorList>
    </citation>
    <scope>NUCLEOTIDE SEQUENCE [LARGE SCALE GENOMIC DNA]</scope>
    <source>
        <strain evidence="4">BL9</strain>
    </source>
</reference>
<dbReference type="RefSeq" id="WP_090924114.1">
    <property type="nucleotide sequence ID" value="NZ_FMVM01000019.1"/>
</dbReference>
<feature type="domain" description="CAAX prenyl protease 2/Lysostaphin resistance protein A-like" evidence="2">
    <location>
        <begin position="84"/>
        <end position="171"/>
    </location>
</feature>
<keyword evidence="1" id="KW-1133">Transmembrane helix</keyword>
<organism evidence="3 4">
    <name type="scientific">Paenibacillus polysaccharolyticus</name>
    <dbReference type="NCBI Taxonomy" id="582692"/>
    <lineage>
        <taxon>Bacteria</taxon>
        <taxon>Bacillati</taxon>
        <taxon>Bacillota</taxon>
        <taxon>Bacilli</taxon>
        <taxon>Bacillales</taxon>
        <taxon>Paenibacillaceae</taxon>
        <taxon>Paenibacillus</taxon>
    </lineage>
</organism>
<proteinExistence type="predicted"/>
<feature type="transmembrane region" description="Helical" evidence="1">
    <location>
        <begin position="36"/>
        <end position="55"/>
    </location>
</feature>
<dbReference type="STRING" id="582692.SAMN05720606_11935"/>
<gene>
    <name evidence="3" type="ORF">SAMN05720606_11935</name>
</gene>
<feature type="transmembrane region" description="Helical" evidence="1">
    <location>
        <begin position="198"/>
        <end position="222"/>
    </location>
</feature>